<protein>
    <submittedName>
        <fullName evidence="1">Uncharacterized protein</fullName>
    </submittedName>
</protein>
<comment type="caution">
    <text evidence="1">The sequence shown here is derived from an EMBL/GenBank/DDBJ whole genome shotgun (WGS) entry which is preliminary data.</text>
</comment>
<dbReference type="RefSeq" id="WP_223100580.1">
    <property type="nucleotide sequence ID" value="NZ_CP061913.1"/>
</dbReference>
<sequence length="242" mass="25074">MTNTKTTQAPTAAERRDQLAAQLATLADRRAALAAELVETNTLWRAALDAGQAGEAQAQRRRELENALADIHSAAEQLAEWHGEAVAQIERDRQLAELDRAVAALAADRRRAENLAQLLGDKIGEALEIAQAAFTEIMGVRAEAAAVAERVTHAPASIQNQRYALGIAEATASATGGAWIGGRFVADPPQAAQVAVIMPGLGVSTPNAPVTALHRLVGAITSGQPAAAIAEAFGAALGECVA</sequence>
<dbReference type="EMBL" id="JBHMCA010000069">
    <property type="protein sequence ID" value="MFB9449755.1"/>
    <property type="molecule type" value="Genomic_DNA"/>
</dbReference>
<accession>A0ABV5MLL1</accession>
<name>A0ABV5MLL1_9ACTN</name>
<organism evidence="1 2">
    <name type="scientific">Dactylosporangium vinaceum</name>
    <dbReference type="NCBI Taxonomy" id="53362"/>
    <lineage>
        <taxon>Bacteria</taxon>
        <taxon>Bacillati</taxon>
        <taxon>Actinomycetota</taxon>
        <taxon>Actinomycetes</taxon>
        <taxon>Micromonosporales</taxon>
        <taxon>Micromonosporaceae</taxon>
        <taxon>Dactylosporangium</taxon>
    </lineage>
</organism>
<reference evidence="1 2" key="1">
    <citation type="submission" date="2024-09" db="EMBL/GenBank/DDBJ databases">
        <authorList>
            <person name="Sun Q."/>
            <person name="Mori K."/>
        </authorList>
    </citation>
    <scope>NUCLEOTIDE SEQUENCE [LARGE SCALE GENOMIC DNA]</scope>
    <source>
        <strain evidence="1 2">JCM 3307</strain>
    </source>
</reference>
<dbReference type="Proteomes" id="UP001589608">
    <property type="component" value="Unassembled WGS sequence"/>
</dbReference>
<evidence type="ECO:0000313" key="1">
    <source>
        <dbReference type="EMBL" id="MFB9449755.1"/>
    </source>
</evidence>
<gene>
    <name evidence="1" type="ORF">ACFFTR_42330</name>
</gene>
<keyword evidence="2" id="KW-1185">Reference proteome</keyword>
<proteinExistence type="predicted"/>
<evidence type="ECO:0000313" key="2">
    <source>
        <dbReference type="Proteomes" id="UP001589608"/>
    </source>
</evidence>